<gene>
    <name evidence="2" type="ordered locus">Daro_2276</name>
</gene>
<keyword evidence="1" id="KW-0472">Membrane</keyword>
<organism evidence="2">
    <name type="scientific">Dechloromonas aromatica (strain RCB)</name>
    <dbReference type="NCBI Taxonomy" id="159087"/>
    <lineage>
        <taxon>Bacteria</taxon>
        <taxon>Pseudomonadati</taxon>
        <taxon>Pseudomonadota</taxon>
        <taxon>Betaproteobacteria</taxon>
        <taxon>Rhodocyclales</taxon>
        <taxon>Azonexaceae</taxon>
        <taxon>Dechloromonas</taxon>
    </lineage>
</organism>
<dbReference type="AlphaFoldDB" id="Q47DR8"/>
<evidence type="ECO:0000256" key="1">
    <source>
        <dbReference type="SAM" id="Phobius"/>
    </source>
</evidence>
<accession>Q47DR8</accession>
<reference evidence="2" key="1">
    <citation type="submission" date="2005-08" db="EMBL/GenBank/DDBJ databases">
        <title>Complete sequence of Dechloromonas aromatica RCB.</title>
        <authorList>
            <person name="Salinero K.K."/>
            <person name="Copeland A."/>
            <person name="Lucas S."/>
            <person name="Lapidus A."/>
            <person name="Barry K."/>
            <person name="Detter J.C."/>
            <person name="Glavina T."/>
            <person name="Hammon N."/>
            <person name="Israni S."/>
            <person name="Pitluck S."/>
            <person name="Di Bartolo G."/>
            <person name="Trong S."/>
            <person name="Schmutz J."/>
            <person name="Larimer F."/>
            <person name="Land M."/>
            <person name="Ivanova N."/>
            <person name="Richardson P."/>
        </authorList>
    </citation>
    <scope>NUCLEOTIDE SEQUENCE</scope>
    <source>
        <strain evidence="2">RCB</strain>
    </source>
</reference>
<dbReference type="OrthoDB" id="5298481at2"/>
<dbReference type="KEGG" id="dar:Daro_2276"/>
<dbReference type="STRING" id="159087.Daro_2276"/>
<dbReference type="EMBL" id="CP000089">
    <property type="protein sequence ID" value="AAZ47013.1"/>
    <property type="molecule type" value="Genomic_DNA"/>
</dbReference>
<proteinExistence type="predicted"/>
<name>Q47DR8_DECAR</name>
<feature type="transmembrane region" description="Helical" evidence="1">
    <location>
        <begin position="46"/>
        <end position="65"/>
    </location>
</feature>
<dbReference type="eggNOG" id="ENOG5032UZ7">
    <property type="taxonomic scope" value="Bacteria"/>
</dbReference>
<keyword evidence="1" id="KW-1133">Transmembrane helix</keyword>
<evidence type="ECO:0000313" key="2">
    <source>
        <dbReference type="EMBL" id="AAZ47013.1"/>
    </source>
</evidence>
<sequence length="86" mass="10313">MADEIRREQQTEQNRDHRYERRVKWGWWFFAVIALFYLLTEHRAHLFGILPYLFLLACPLMHFFMHGRHGGHGGHGHPDGNEEAKK</sequence>
<protein>
    <recommendedName>
        <fullName evidence="3">DUF2933 domain-containing protein</fullName>
    </recommendedName>
</protein>
<evidence type="ECO:0008006" key="3">
    <source>
        <dbReference type="Google" id="ProtNLM"/>
    </source>
</evidence>
<dbReference type="Pfam" id="PF11666">
    <property type="entry name" value="DUF2933"/>
    <property type="match status" value="1"/>
</dbReference>
<keyword evidence="1" id="KW-0812">Transmembrane</keyword>
<dbReference type="InterPro" id="IPR021682">
    <property type="entry name" value="DUF2933"/>
</dbReference>
<feature type="transmembrane region" description="Helical" evidence="1">
    <location>
        <begin position="25"/>
        <end position="40"/>
    </location>
</feature>
<dbReference type="HOGENOM" id="CLU_171581_1_1_4"/>